<dbReference type="STRING" id="1331196.A0A1B9ILX1"/>
<name>A0A1B9ILX1_9TREE</name>
<dbReference type="OrthoDB" id="128536at2759"/>
<dbReference type="GO" id="GO:0005655">
    <property type="term" value="C:nucleolar ribonuclease P complex"/>
    <property type="evidence" value="ECO:0007669"/>
    <property type="project" value="TreeGrafter"/>
</dbReference>
<protein>
    <submittedName>
        <fullName evidence="6">Uncharacterized protein</fullName>
    </submittedName>
</protein>
<evidence type="ECO:0000256" key="3">
    <source>
        <dbReference type="ARBA" id="ARBA00022833"/>
    </source>
</evidence>
<dbReference type="GO" id="GO:0046872">
    <property type="term" value="F:metal ion binding"/>
    <property type="evidence" value="ECO:0007669"/>
    <property type="project" value="UniProtKB-KW"/>
</dbReference>
<dbReference type="PANTHER" id="PTHR14742">
    <property type="entry name" value="RIBONUCLEASE P SUBUNIT P21"/>
    <property type="match status" value="1"/>
</dbReference>
<keyword evidence="2" id="KW-0479">Metal-binding</keyword>
<keyword evidence="3" id="KW-0862">Zinc</keyword>
<proteinExistence type="inferred from homology"/>
<evidence type="ECO:0000256" key="4">
    <source>
        <dbReference type="ARBA" id="ARBA00038402"/>
    </source>
</evidence>
<dbReference type="GO" id="GO:0008033">
    <property type="term" value="P:tRNA processing"/>
    <property type="evidence" value="ECO:0007669"/>
    <property type="project" value="UniProtKB-KW"/>
</dbReference>
<feature type="region of interest" description="Disordered" evidence="5">
    <location>
        <begin position="1"/>
        <end position="28"/>
    </location>
</feature>
<feature type="compositionally biased region" description="Basic and acidic residues" evidence="5">
    <location>
        <begin position="11"/>
        <end position="26"/>
    </location>
</feature>
<evidence type="ECO:0000313" key="6">
    <source>
        <dbReference type="EMBL" id="OCF56533.1"/>
    </source>
</evidence>
<evidence type="ECO:0000256" key="2">
    <source>
        <dbReference type="ARBA" id="ARBA00022723"/>
    </source>
</evidence>
<dbReference type="EMBL" id="KI669464">
    <property type="protein sequence ID" value="OCF56533.1"/>
    <property type="molecule type" value="Genomic_DNA"/>
</dbReference>
<feature type="compositionally biased region" description="Polar residues" evidence="5">
    <location>
        <begin position="1"/>
        <end position="10"/>
    </location>
</feature>
<evidence type="ECO:0000256" key="5">
    <source>
        <dbReference type="SAM" id="MobiDB-lite"/>
    </source>
</evidence>
<gene>
    <name evidence="6" type="ORF">L486_05383</name>
</gene>
<dbReference type="InterPro" id="IPR007175">
    <property type="entry name" value="Rpr2/Snm1/Rpp21"/>
</dbReference>
<organism evidence="6 7">
    <name type="scientific">Kwoniella mangroviensis CBS 10435</name>
    <dbReference type="NCBI Taxonomy" id="1331196"/>
    <lineage>
        <taxon>Eukaryota</taxon>
        <taxon>Fungi</taxon>
        <taxon>Dikarya</taxon>
        <taxon>Basidiomycota</taxon>
        <taxon>Agaricomycotina</taxon>
        <taxon>Tremellomycetes</taxon>
        <taxon>Tremellales</taxon>
        <taxon>Cryptococcaceae</taxon>
        <taxon>Kwoniella</taxon>
    </lineage>
</organism>
<evidence type="ECO:0000313" key="7">
    <source>
        <dbReference type="Proteomes" id="UP000092583"/>
    </source>
</evidence>
<dbReference type="AlphaFoldDB" id="A0A1B9ILX1"/>
<comment type="similarity">
    <text evidence="4">Belongs to the eukaryotic/archaeal RNase P protein component 4 family.</text>
</comment>
<dbReference type="Gene3D" id="6.20.50.20">
    <property type="match status" value="1"/>
</dbReference>
<accession>A0A1B9ILX1</accession>
<evidence type="ECO:0000256" key="1">
    <source>
        <dbReference type="ARBA" id="ARBA00022694"/>
    </source>
</evidence>
<dbReference type="Proteomes" id="UP000092583">
    <property type="component" value="Unassembled WGS sequence"/>
</dbReference>
<reference evidence="6 7" key="1">
    <citation type="submission" date="2013-07" db="EMBL/GenBank/DDBJ databases">
        <title>The Genome Sequence of Kwoniella mangroviensis CBS10435.</title>
        <authorList>
            <consortium name="The Broad Institute Genome Sequencing Platform"/>
            <person name="Cuomo C."/>
            <person name="Litvintseva A."/>
            <person name="Chen Y."/>
            <person name="Heitman J."/>
            <person name="Sun S."/>
            <person name="Springer D."/>
            <person name="Dromer F."/>
            <person name="Young S.K."/>
            <person name="Zeng Q."/>
            <person name="Gargeya S."/>
            <person name="Fitzgerald M."/>
            <person name="Abouelleil A."/>
            <person name="Alvarado L."/>
            <person name="Berlin A.M."/>
            <person name="Chapman S.B."/>
            <person name="Dewar J."/>
            <person name="Goldberg J."/>
            <person name="Griggs A."/>
            <person name="Gujja S."/>
            <person name="Hansen M."/>
            <person name="Howarth C."/>
            <person name="Imamovic A."/>
            <person name="Larimer J."/>
            <person name="McCowan C."/>
            <person name="Murphy C."/>
            <person name="Pearson M."/>
            <person name="Priest M."/>
            <person name="Roberts A."/>
            <person name="Saif S."/>
            <person name="Shea T."/>
            <person name="Sykes S."/>
            <person name="Wortman J."/>
            <person name="Nusbaum C."/>
            <person name="Birren B."/>
        </authorList>
    </citation>
    <scope>NUCLEOTIDE SEQUENCE [LARGE SCALE GENOMIC DNA]</scope>
    <source>
        <strain evidence="6 7">CBS 10435</strain>
    </source>
</reference>
<sequence length="274" mass="30592">MARNKTQQVDQSKDQNDNKGKGKSKQDVYPVIPQKDLFQRINFTYQASIFLQSLGSGSSAATSTRGFTSGEDGLELKIDRKGKRKAIENKTTSSPHLHDLEERMTNEEGQDVEKGTTKKLRQLARMNIREMNGMSVHNQLKLDPSLKRSLCKTCGTILIPGLTSKIRNRPNRNSFSITHHTCLTCLSSLSIPAPPIPTSSVQDAANSILDDEQLDGPVRRNRRRKASKRDKIIFHEKERSTADGHTMDGGHTLWKGLDKVEGWGIKLNEAGISE</sequence>
<dbReference type="PANTHER" id="PTHR14742:SF0">
    <property type="entry name" value="RIBONUCLEASE P PROTEIN SUBUNIT P21"/>
    <property type="match status" value="1"/>
</dbReference>
<dbReference type="Pfam" id="PF04032">
    <property type="entry name" value="Rpr2"/>
    <property type="match status" value="1"/>
</dbReference>
<reference evidence="7" key="2">
    <citation type="submission" date="2013-12" db="EMBL/GenBank/DDBJ databases">
        <title>Evolution of pathogenesis and genome organization in the Tremellales.</title>
        <authorList>
            <person name="Cuomo C."/>
            <person name="Litvintseva A."/>
            <person name="Heitman J."/>
            <person name="Chen Y."/>
            <person name="Sun S."/>
            <person name="Springer D."/>
            <person name="Dromer F."/>
            <person name="Young S."/>
            <person name="Zeng Q."/>
            <person name="Chapman S."/>
            <person name="Gujja S."/>
            <person name="Saif S."/>
            <person name="Birren B."/>
        </authorList>
    </citation>
    <scope>NUCLEOTIDE SEQUENCE [LARGE SCALE GENOMIC DNA]</scope>
    <source>
        <strain evidence="7">CBS 10435</strain>
    </source>
</reference>
<keyword evidence="7" id="KW-1185">Reference proteome</keyword>
<keyword evidence="1" id="KW-0819">tRNA processing</keyword>